<feature type="non-terminal residue" evidence="5">
    <location>
        <position position="330"/>
    </location>
</feature>
<gene>
    <name evidence="5" type="ORF">IPOD504_LOCUS13291</name>
</gene>
<keyword evidence="2" id="KW-0482">Metalloprotease</keyword>
<protein>
    <recommendedName>
        <fullName evidence="2">Metalloendopeptidase</fullName>
        <ecNumber evidence="2">3.4.24.-</ecNumber>
    </recommendedName>
</protein>
<comment type="caution">
    <text evidence="1">Lacks conserved residue(s) required for the propagation of feature annotation.</text>
</comment>
<dbReference type="PROSITE" id="PS51864">
    <property type="entry name" value="ASTACIN"/>
    <property type="match status" value="1"/>
</dbReference>
<dbReference type="InterPro" id="IPR024079">
    <property type="entry name" value="MetalloPept_cat_dom_sf"/>
</dbReference>
<comment type="cofactor">
    <cofactor evidence="2">
        <name>Zn(2+)</name>
        <dbReference type="ChEBI" id="CHEBI:29105"/>
    </cofactor>
    <text evidence="2">Binds 1 zinc ion per subunit.</text>
</comment>
<dbReference type="EMBL" id="OW152816">
    <property type="protein sequence ID" value="CAH2066128.1"/>
    <property type="molecule type" value="Genomic_DNA"/>
</dbReference>
<keyword evidence="2" id="KW-0862">Zinc</keyword>
<keyword evidence="2" id="KW-0479">Metal-binding</keyword>
<evidence type="ECO:0000259" key="4">
    <source>
        <dbReference type="PROSITE" id="PS51864"/>
    </source>
</evidence>
<dbReference type="PANTHER" id="PTHR10127:SF850">
    <property type="entry name" value="METALLOENDOPEPTIDASE"/>
    <property type="match status" value="1"/>
</dbReference>
<evidence type="ECO:0000256" key="3">
    <source>
        <dbReference type="SAM" id="MobiDB-lite"/>
    </source>
</evidence>
<dbReference type="SMART" id="SM00235">
    <property type="entry name" value="ZnMc"/>
    <property type="match status" value="1"/>
</dbReference>
<feature type="compositionally biased region" description="Acidic residues" evidence="3">
    <location>
        <begin position="293"/>
        <end position="312"/>
    </location>
</feature>
<name>A0ABN8ISM7_9NEOP</name>
<evidence type="ECO:0000313" key="6">
    <source>
        <dbReference type="Proteomes" id="UP000837857"/>
    </source>
</evidence>
<keyword evidence="2" id="KW-0378">Hydrolase</keyword>
<dbReference type="InterPro" id="IPR006026">
    <property type="entry name" value="Peptidase_Metallo"/>
</dbReference>
<dbReference type="InterPro" id="IPR001506">
    <property type="entry name" value="Peptidase_M12A"/>
</dbReference>
<accession>A0ABN8ISM7</accession>
<evidence type="ECO:0000256" key="2">
    <source>
        <dbReference type="RuleBase" id="RU361183"/>
    </source>
</evidence>
<dbReference type="PRINTS" id="PR00480">
    <property type="entry name" value="ASTACIN"/>
</dbReference>
<reference evidence="5" key="1">
    <citation type="submission" date="2022-03" db="EMBL/GenBank/DDBJ databases">
        <authorList>
            <person name="Martin H S."/>
        </authorList>
    </citation>
    <scope>NUCLEOTIDE SEQUENCE</scope>
</reference>
<evidence type="ECO:0000313" key="5">
    <source>
        <dbReference type="EMBL" id="CAH2066128.1"/>
    </source>
</evidence>
<proteinExistence type="predicted"/>
<feature type="domain" description="Peptidase M12A" evidence="4">
    <location>
        <begin position="56"/>
        <end position="277"/>
    </location>
</feature>
<evidence type="ECO:0000256" key="1">
    <source>
        <dbReference type="PROSITE-ProRule" id="PRU01211"/>
    </source>
</evidence>
<dbReference type="Gene3D" id="3.40.390.10">
    <property type="entry name" value="Collagenase (Catalytic Domain)"/>
    <property type="match status" value="1"/>
</dbReference>
<dbReference type="EC" id="3.4.24.-" evidence="2"/>
<keyword evidence="6" id="KW-1185">Reference proteome</keyword>
<keyword evidence="2" id="KW-0645">Protease</keyword>
<dbReference type="PANTHER" id="PTHR10127">
    <property type="entry name" value="DISCOIDIN, CUB, EGF, LAMININ , AND ZINC METALLOPROTEASE DOMAIN CONTAINING"/>
    <property type="match status" value="1"/>
</dbReference>
<sequence length="330" mass="38091">MRPENDFFTKANPSYSSGANAKYLQHSYNPPAKWALDILREKFSFAGIQNSEPGFNLTAEEIIKFKIWPQGVIPYYIDEFSFDKVLRDRIRNYLDLTNRATGLRFMELPRPPADEKTRWVLFVNRQGLLNCADHSIMDFTNEGVQKVVLGYDCLVTGGELAEAVLALVGVPPQHNSPDRDKYIKIMINNVMPEKRHLFVALRRTDWLFYDVPYDFLSASHYNFHKYTKNGQATIKYARNPNVNIKEENALEPRIKPNKYLGLPEVNISKSNKTKKSKTNDNIPKETIKSSNFDENDNNEEEEVVEKDYEGEDNESKITKGSKDLSKDNDF</sequence>
<dbReference type="SUPFAM" id="SSF55486">
    <property type="entry name" value="Metalloproteases ('zincins'), catalytic domain"/>
    <property type="match status" value="1"/>
</dbReference>
<dbReference type="Pfam" id="PF01400">
    <property type="entry name" value="Astacin"/>
    <property type="match status" value="1"/>
</dbReference>
<feature type="compositionally biased region" description="Basic and acidic residues" evidence="3">
    <location>
        <begin position="313"/>
        <end position="330"/>
    </location>
</feature>
<organism evidence="5 6">
    <name type="scientific">Iphiclides podalirius</name>
    <name type="common">scarce swallowtail</name>
    <dbReference type="NCBI Taxonomy" id="110791"/>
    <lineage>
        <taxon>Eukaryota</taxon>
        <taxon>Metazoa</taxon>
        <taxon>Ecdysozoa</taxon>
        <taxon>Arthropoda</taxon>
        <taxon>Hexapoda</taxon>
        <taxon>Insecta</taxon>
        <taxon>Pterygota</taxon>
        <taxon>Neoptera</taxon>
        <taxon>Endopterygota</taxon>
        <taxon>Lepidoptera</taxon>
        <taxon>Glossata</taxon>
        <taxon>Ditrysia</taxon>
        <taxon>Papilionoidea</taxon>
        <taxon>Papilionidae</taxon>
        <taxon>Papilioninae</taxon>
        <taxon>Iphiclides</taxon>
    </lineage>
</organism>
<dbReference type="Proteomes" id="UP000837857">
    <property type="component" value="Chromosome 4"/>
</dbReference>
<feature type="region of interest" description="Disordered" evidence="3">
    <location>
        <begin position="270"/>
        <end position="330"/>
    </location>
</feature>